<sequence>MKVLLNAFQFDLNGVSEGYLAAKWHQSLSEYCDVDVVSSDKNEGSITYQPSRRFNLKRGVLQRINQAVKLDYFYYNYKSSVELRNIVRNYDVLHHVSPVAPRYPVSLSKYANNFVLGPIAGGLRVPMAFRNEVEGSEELFLKMRSIDALRLKHDKSLVNTYERASKILVAGSYLENILPERFHHKFQPFLDVGVDINTFQFVKRSRGDSKLRLIYVGRVVPYKGLIYLLKAISKLDKNVKKDIELVVAGDRGETQYEKDCYRFVAANNLTESVIFKGFVSKNEVNKLYESSHVFCFPSLAEAGGTVVVEALSKGLPIIAANVGGPAESVNNSCGRLVDVSNPESLVEDLADTIQRFYLDSNLIETLSIGARKRAESMYDWNVRAKRMARIYESCI</sequence>
<dbReference type="PANTHER" id="PTHR45947:SF3">
    <property type="entry name" value="SULFOQUINOVOSYL TRANSFERASE SQD2"/>
    <property type="match status" value="1"/>
</dbReference>
<dbReference type="EMBL" id="AEVT01000098">
    <property type="protein sequence ID" value="EGA68793.1"/>
    <property type="molecule type" value="Genomic_DNA"/>
</dbReference>
<evidence type="ECO:0000313" key="3">
    <source>
        <dbReference type="Proteomes" id="UP000006228"/>
    </source>
</evidence>
<keyword evidence="2" id="KW-0808">Transferase</keyword>
<gene>
    <name evidence="2" type="ORF">VISI1226_10707</name>
</gene>
<dbReference type="OrthoDB" id="5856508at2"/>
<dbReference type="GO" id="GO:0016757">
    <property type="term" value="F:glycosyltransferase activity"/>
    <property type="evidence" value="ECO:0007669"/>
    <property type="project" value="InterPro"/>
</dbReference>
<organism evidence="2 3">
    <name type="scientific">Vibrio sinaloensis DSM 21326</name>
    <dbReference type="NCBI Taxonomy" id="945550"/>
    <lineage>
        <taxon>Bacteria</taxon>
        <taxon>Pseudomonadati</taxon>
        <taxon>Pseudomonadota</taxon>
        <taxon>Gammaproteobacteria</taxon>
        <taxon>Vibrionales</taxon>
        <taxon>Vibrionaceae</taxon>
        <taxon>Vibrio</taxon>
        <taxon>Vibrio oreintalis group</taxon>
    </lineage>
</organism>
<dbReference type="Gene3D" id="3.40.50.2000">
    <property type="entry name" value="Glycogen Phosphorylase B"/>
    <property type="match status" value="2"/>
</dbReference>
<evidence type="ECO:0000313" key="2">
    <source>
        <dbReference type="EMBL" id="EGA68793.1"/>
    </source>
</evidence>
<dbReference type="PANTHER" id="PTHR45947">
    <property type="entry name" value="SULFOQUINOVOSYL TRANSFERASE SQD2"/>
    <property type="match status" value="1"/>
</dbReference>
<dbReference type="AlphaFoldDB" id="E8MAW3"/>
<dbReference type="RefSeq" id="WP_008079712.1">
    <property type="nucleotide sequence ID" value="NZ_AEVT01000098.1"/>
</dbReference>
<reference evidence="2 3" key="1">
    <citation type="journal article" date="2012" name="Int. J. Syst. Evol. Microbiol.">
        <title>Vibrio caribbeanicus sp. nov., isolated from the marine sponge Scleritoderma cyanea.</title>
        <authorList>
            <person name="Hoffmann M."/>
            <person name="Monday S.R."/>
            <person name="Allard M.W."/>
            <person name="Strain E.A."/>
            <person name="Whittaker P."/>
            <person name="Naum M."/>
            <person name="McCarthy P.J."/>
            <person name="Lopez J.V."/>
            <person name="Fischer M."/>
            <person name="Brown E.W."/>
        </authorList>
    </citation>
    <scope>NUCLEOTIDE SEQUENCE [LARGE SCALE GENOMIC DNA]</scope>
    <source>
        <strain evidence="3">DSMZ 21326</strain>
    </source>
</reference>
<dbReference type="Proteomes" id="UP000006228">
    <property type="component" value="Unassembled WGS sequence"/>
</dbReference>
<dbReference type="GeneID" id="95570705"/>
<accession>E8MAW3</accession>
<evidence type="ECO:0000259" key="1">
    <source>
        <dbReference type="Pfam" id="PF00534"/>
    </source>
</evidence>
<dbReference type="InterPro" id="IPR001296">
    <property type="entry name" value="Glyco_trans_1"/>
</dbReference>
<dbReference type="SUPFAM" id="SSF53756">
    <property type="entry name" value="UDP-Glycosyltransferase/glycogen phosphorylase"/>
    <property type="match status" value="1"/>
</dbReference>
<dbReference type="Pfam" id="PF00534">
    <property type="entry name" value="Glycos_transf_1"/>
    <property type="match status" value="1"/>
</dbReference>
<proteinExistence type="predicted"/>
<dbReference type="CDD" id="cd03801">
    <property type="entry name" value="GT4_PimA-like"/>
    <property type="match status" value="1"/>
</dbReference>
<dbReference type="InterPro" id="IPR050194">
    <property type="entry name" value="Glycosyltransferase_grp1"/>
</dbReference>
<comment type="caution">
    <text evidence="2">The sequence shown here is derived from an EMBL/GenBank/DDBJ whole genome shotgun (WGS) entry which is preliminary data.</text>
</comment>
<feature type="domain" description="Glycosyl transferase family 1" evidence="1">
    <location>
        <begin position="203"/>
        <end position="354"/>
    </location>
</feature>
<protein>
    <submittedName>
        <fullName evidence="2">Group 1 glycosyl transferase</fullName>
    </submittedName>
</protein>
<dbReference type="eggNOG" id="COG0438">
    <property type="taxonomic scope" value="Bacteria"/>
</dbReference>
<name>E8MAW3_PHOS4</name>